<evidence type="ECO:0000256" key="6">
    <source>
        <dbReference type="ARBA" id="ARBA00023136"/>
    </source>
</evidence>
<evidence type="ECO:0000256" key="8">
    <source>
        <dbReference type="ARBA" id="ARBA00023224"/>
    </source>
</evidence>
<gene>
    <name evidence="11" type="ORF">g.17251</name>
</gene>
<evidence type="ECO:0000256" key="4">
    <source>
        <dbReference type="ARBA" id="ARBA00022989"/>
    </source>
</evidence>
<feature type="transmembrane region" description="Helical" evidence="9">
    <location>
        <begin position="162"/>
        <end position="185"/>
    </location>
</feature>
<keyword evidence="5" id="KW-0297">G-protein coupled receptor</keyword>
<feature type="transmembrane region" description="Helical" evidence="9">
    <location>
        <begin position="122"/>
        <end position="141"/>
    </location>
</feature>
<dbReference type="PRINTS" id="PR01012">
    <property type="entry name" value="NRPEPTIDEYR"/>
</dbReference>
<dbReference type="PANTHER" id="PTHR45695">
    <property type="entry name" value="LEUCOKININ RECEPTOR-RELATED"/>
    <property type="match status" value="1"/>
</dbReference>
<comment type="subcellular location">
    <subcellularLocation>
        <location evidence="1">Membrane</location>
        <topology evidence="1">Multi-pass membrane protein</topology>
    </subcellularLocation>
</comment>
<dbReference type="EMBL" id="GECZ01032097">
    <property type="protein sequence ID" value="JAS37672.1"/>
    <property type="molecule type" value="Transcribed_RNA"/>
</dbReference>
<reference evidence="11" key="1">
    <citation type="submission" date="2015-11" db="EMBL/GenBank/DDBJ databases">
        <title>De novo transcriptome assembly of four potential Pierce s Disease insect vectors from Arizona vineyards.</title>
        <authorList>
            <person name="Tassone E.E."/>
        </authorList>
    </citation>
    <scope>NUCLEOTIDE SEQUENCE</scope>
</reference>
<dbReference type="AlphaFoldDB" id="A0A1B6EIF6"/>
<evidence type="ECO:0000313" key="11">
    <source>
        <dbReference type="EMBL" id="JAS37672.1"/>
    </source>
</evidence>
<dbReference type="PROSITE" id="PS50262">
    <property type="entry name" value="G_PROTEIN_RECEP_F1_2"/>
    <property type="match status" value="1"/>
</dbReference>
<evidence type="ECO:0000259" key="10">
    <source>
        <dbReference type="PROSITE" id="PS50262"/>
    </source>
</evidence>
<dbReference type="GO" id="GO:0005886">
    <property type="term" value="C:plasma membrane"/>
    <property type="evidence" value="ECO:0007669"/>
    <property type="project" value="TreeGrafter"/>
</dbReference>
<evidence type="ECO:0000256" key="5">
    <source>
        <dbReference type="ARBA" id="ARBA00023040"/>
    </source>
</evidence>
<feature type="transmembrane region" description="Helical" evidence="9">
    <location>
        <begin position="86"/>
        <end position="110"/>
    </location>
</feature>
<feature type="non-terminal residue" evidence="11">
    <location>
        <position position="1"/>
    </location>
</feature>
<evidence type="ECO:0000256" key="3">
    <source>
        <dbReference type="ARBA" id="ARBA00022692"/>
    </source>
</evidence>
<dbReference type="GO" id="GO:0004983">
    <property type="term" value="F:neuropeptide Y receptor activity"/>
    <property type="evidence" value="ECO:0007669"/>
    <property type="project" value="InterPro"/>
</dbReference>
<dbReference type="Pfam" id="PF00001">
    <property type="entry name" value="7tm_1"/>
    <property type="match status" value="1"/>
</dbReference>
<name>A0A1B6EIF6_9HEMI</name>
<keyword evidence="6 9" id="KW-0472">Membrane</keyword>
<proteinExistence type="inferred from homology"/>
<dbReference type="CDD" id="cd00637">
    <property type="entry name" value="7tm_classA_rhodopsin-like"/>
    <property type="match status" value="1"/>
</dbReference>
<feature type="transmembrane region" description="Helical" evidence="9">
    <location>
        <begin position="296"/>
        <end position="318"/>
    </location>
</feature>
<evidence type="ECO:0000256" key="2">
    <source>
        <dbReference type="ARBA" id="ARBA00010663"/>
    </source>
</evidence>
<accession>A0A1B6EIF6</accession>
<protein>
    <recommendedName>
        <fullName evidence="10">G-protein coupled receptors family 1 profile domain-containing protein</fullName>
    </recommendedName>
</protein>
<keyword evidence="7" id="KW-0675">Receptor</keyword>
<organism evidence="11">
    <name type="scientific">Cuerna arida</name>
    <dbReference type="NCBI Taxonomy" id="1464854"/>
    <lineage>
        <taxon>Eukaryota</taxon>
        <taxon>Metazoa</taxon>
        <taxon>Ecdysozoa</taxon>
        <taxon>Arthropoda</taxon>
        <taxon>Hexapoda</taxon>
        <taxon>Insecta</taxon>
        <taxon>Pterygota</taxon>
        <taxon>Neoptera</taxon>
        <taxon>Paraneoptera</taxon>
        <taxon>Hemiptera</taxon>
        <taxon>Auchenorrhyncha</taxon>
        <taxon>Membracoidea</taxon>
        <taxon>Cicadellidae</taxon>
        <taxon>Cicadellinae</taxon>
        <taxon>Proconiini</taxon>
        <taxon>Cuerna</taxon>
    </lineage>
</organism>
<evidence type="ECO:0000256" key="7">
    <source>
        <dbReference type="ARBA" id="ARBA00023170"/>
    </source>
</evidence>
<feature type="transmembrane region" description="Helical" evidence="9">
    <location>
        <begin position="338"/>
        <end position="359"/>
    </location>
</feature>
<dbReference type="Gene3D" id="1.20.1070.10">
    <property type="entry name" value="Rhodopsin 7-helix transmembrane proteins"/>
    <property type="match status" value="1"/>
</dbReference>
<evidence type="ECO:0000256" key="1">
    <source>
        <dbReference type="ARBA" id="ARBA00004141"/>
    </source>
</evidence>
<keyword evidence="8" id="KW-0807">Transducer</keyword>
<feature type="transmembrane region" description="Helical" evidence="9">
    <location>
        <begin position="52"/>
        <end position="74"/>
    </location>
</feature>
<evidence type="ECO:0000256" key="9">
    <source>
        <dbReference type="SAM" id="Phobius"/>
    </source>
</evidence>
<dbReference type="SUPFAM" id="SSF81321">
    <property type="entry name" value="Family A G protein-coupled receptor-like"/>
    <property type="match status" value="1"/>
</dbReference>
<dbReference type="InterPro" id="IPR000276">
    <property type="entry name" value="GPCR_Rhodpsn"/>
</dbReference>
<feature type="transmembrane region" description="Helical" evidence="9">
    <location>
        <begin position="205"/>
        <end position="228"/>
    </location>
</feature>
<dbReference type="PANTHER" id="PTHR45695:SF37">
    <property type="entry name" value="FREE FATTY ACID RECEPTOR 4-LIKE"/>
    <property type="match status" value="1"/>
</dbReference>
<keyword evidence="4 9" id="KW-1133">Transmembrane helix</keyword>
<dbReference type="InterPro" id="IPR000611">
    <property type="entry name" value="NPY_rcpt"/>
</dbReference>
<dbReference type="InterPro" id="IPR017452">
    <property type="entry name" value="GPCR_Rhodpsn_7TM"/>
</dbReference>
<feature type="domain" description="G-protein coupled receptors family 1 profile" evidence="10">
    <location>
        <begin position="65"/>
        <end position="356"/>
    </location>
</feature>
<dbReference type="PRINTS" id="PR00237">
    <property type="entry name" value="GPCRRHODOPSN"/>
</dbReference>
<keyword evidence="3 9" id="KW-0812">Transmembrane</keyword>
<comment type="similarity">
    <text evidence="2">Belongs to the G-protein coupled receptor 1 family.</text>
</comment>
<sequence length="458" mass="52036">EETVGQCVMFGQSEWNASYLLGNDSVRGWGTRYFFTFYSEFGERHGAAGVEVAVLTTVFITSLIANLSIAAAVLRYPEMRTVTNCFLLNLAVADCLFVMGIPAVALARVSPQWRLGDLVCRLLPYSQFVCGFVLLWTLTLISMDRHRCIVVPPYRSRLTPKLAALLTVATWALAAVLFLPVAFWFDEHPSLQICTLVFPRFDGINLSLCFTIPVIFFACILPMSLLVYHYQRIFDKLLKTRKRWVTSSGHSVNDGKGKVEASRKISLQQIVYPARHPTLTHHEEQRLNKHIRVVRVLLLNVVVVLNMWLPITVVMILIYVDGRRPTEDTEFFLRSHHFIWALLVAYLNTLVNPLLYGLLSENFRACFSRLWFGSKTRTFTCKSALTQDASRVQRSSQQLEGTQGHTDRRHRLCYHLSCSDNTNDRQKPNAHCSRHYHSYPGSTVTIADAPSTASILKS</sequence>